<comment type="caution">
    <text evidence="5">The sequence shown here is derived from an EMBL/GenBank/DDBJ whole genome shotgun (WGS) entry which is preliminary data.</text>
</comment>
<dbReference type="EMBL" id="BMMH01000006">
    <property type="protein sequence ID" value="GGL16300.1"/>
    <property type="molecule type" value="Genomic_DNA"/>
</dbReference>
<proteinExistence type="predicted"/>
<dbReference type="Gene3D" id="3.40.50.720">
    <property type="entry name" value="NAD(P)-binding Rossmann-like Domain"/>
    <property type="match status" value="1"/>
</dbReference>
<dbReference type="InterPro" id="IPR011032">
    <property type="entry name" value="GroES-like_sf"/>
</dbReference>
<dbReference type="InterPro" id="IPR050129">
    <property type="entry name" value="Zn_alcohol_dh"/>
</dbReference>
<organism evidence="5 6">
    <name type="scientific">Nocardia jinanensis</name>
    <dbReference type="NCBI Taxonomy" id="382504"/>
    <lineage>
        <taxon>Bacteria</taxon>
        <taxon>Bacillati</taxon>
        <taxon>Actinomycetota</taxon>
        <taxon>Actinomycetes</taxon>
        <taxon>Mycobacteriales</taxon>
        <taxon>Nocardiaceae</taxon>
        <taxon>Nocardia</taxon>
    </lineage>
</organism>
<evidence type="ECO:0000313" key="6">
    <source>
        <dbReference type="Proteomes" id="UP000638263"/>
    </source>
</evidence>
<feature type="domain" description="Alcohol dehydrogenase-like C-terminal" evidence="3">
    <location>
        <begin position="190"/>
        <end position="313"/>
    </location>
</feature>
<dbReference type="SUPFAM" id="SSF51735">
    <property type="entry name" value="NAD(P)-binding Rossmann-fold domains"/>
    <property type="match status" value="1"/>
</dbReference>
<protein>
    <submittedName>
        <fullName evidence="5">2-deoxy-scyllo-inosamine dehydrogenase</fullName>
    </submittedName>
</protein>
<gene>
    <name evidence="5" type="ORF">GCM10011588_33720</name>
</gene>
<dbReference type="Proteomes" id="UP000638263">
    <property type="component" value="Unassembled WGS sequence"/>
</dbReference>
<reference evidence="5" key="2">
    <citation type="submission" date="2020-09" db="EMBL/GenBank/DDBJ databases">
        <authorList>
            <person name="Sun Q."/>
            <person name="Zhou Y."/>
        </authorList>
    </citation>
    <scope>NUCLEOTIDE SEQUENCE</scope>
    <source>
        <strain evidence="5">CGMCC 4.3508</strain>
    </source>
</reference>
<evidence type="ECO:0000259" key="3">
    <source>
        <dbReference type="Pfam" id="PF00107"/>
    </source>
</evidence>
<dbReference type="InterPro" id="IPR036291">
    <property type="entry name" value="NAD(P)-bd_dom_sf"/>
</dbReference>
<dbReference type="PANTHER" id="PTHR43401">
    <property type="entry name" value="L-THREONINE 3-DEHYDROGENASE"/>
    <property type="match status" value="1"/>
</dbReference>
<sequence>MSNLVVRAAVSDGKGDTAVRTRVLSDRVSRLRVESSAVCGTDVTLHGGGLKKPAVLGHHTIGRVEHLTDGDAVALGIEIGTRVAVEEYVGCGECADCRAGRYRLCPSVDLWTGGERVGMIPADRGSGLHGGNAEYLELSAHHALHPLPEHLTVDEAAWTLPLANAVDWTLDAGGVGPGATAVVIGPGYHGLACVAAAVAGGAESVTVLGLPSDTARLDMARGLGAHAEFSDDTVVERVLGRAGRADAVIDTIGSPQTVATALRLLGRFGVLVLGGLSGGEAALDPGAIVRNLLTVRGVRGRSPGAVRRAVGLLDSRSTRLETVESQHIPLDLVGRTLRAMGSRTGPATPHVVVSPWLSADATTTRPAAEATT</sequence>
<evidence type="ECO:0000259" key="4">
    <source>
        <dbReference type="Pfam" id="PF08240"/>
    </source>
</evidence>
<dbReference type="SUPFAM" id="SSF50129">
    <property type="entry name" value="GroES-like"/>
    <property type="match status" value="1"/>
</dbReference>
<evidence type="ECO:0000256" key="1">
    <source>
        <dbReference type="ARBA" id="ARBA00001947"/>
    </source>
</evidence>
<dbReference type="InterPro" id="IPR013154">
    <property type="entry name" value="ADH-like_N"/>
</dbReference>
<evidence type="ECO:0000313" key="5">
    <source>
        <dbReference type="EMBL" id="GGL16300.1"/>
    </source>
</evidence>
<dbReference type="Gene3D" id="3.90.180.10">
    <property type="entry name" value="Medium-chain alcohol dehydrogenases, catalytic domain"/>
    <property type="match status" value="1"/>
</dbReference>
<dbReference type="AlphaFoldDB" id="A0A917RNN1"/>
<reference evidence="5" key="1">
    <citation type="journal article" date="2014" name="Int. J. Syst. Evol. Microbiol.">
        <title>Complete genome sequence of Corynebacterium casei LMG S-19264T (=DSM 44701T), isolated from a smear-ripened cheese.</title>
        <authorList>
            <consortium name="US DOE Joint Genome Institute (JGI-PGF)"/>
            <person name="Walter F."/>
            <person name="Albersmeier A."/>
            <person name="Kalinowski J."/>
            <person name="Ruckert C."/>
        </authorList>
    </citation>
    <scope>NUCLEOTIDE SEQUENCE</scope>
    <source>
        <strain evidence="5">CGMCC 4.3508</strain>
    </source>
</reference>
<accession>A0A917RNN1</accession>
<dbReference type="InterPro" id="IPR013149">
    <property type="entry name" value="ADH-like_C"/>
</dbReference>
<dbReference type="Pfam" id="PF08240">
    <property type="entry name" value="ADH_N"/>
    <property type="match status" value="1"/>
</dbReference>
<dbReference type="PANTHER" id="PTHR43401:SF2">
    <property type="entry name" value="L-THREONINE 3-DEHYDROGENASE"/>
    <property type="match status" value="1"/>
</dbReference>
<evidence type="ECO:0000256" key="2">
    <source>
        <dbReference type="ARBA" id="ARBA00023002"/>
    </source>
</evidence>
<comment type="cofactor">
    <cofactor evidence="1">
        <name>Zn(2+)</name>
        <dbReference type="ChEBI" id="CHEBI:29105"/>
    </cofactor>
</comment>
<dbReference type="GO" id="GO:0016491">
    <property type="term" value="F:oxidoreductase activity"/>
    <property type="evidence" value="ECO:0007669"/>
    <property type="project" value="UniProtKB-KW"/>
</dbReference>
<keyword evidence="2" id="KW-0560">Oxidoreductase</keyword>
<dbReference type="Pfam" id="PF00107">
    <property type="entry name" value="ADH_zinc_N"/>
    <property type="match status" value="1"/>
</dbReference>
<name>A0A917RNN1_9NOCA</name>
<dbReference type="RefSeq" id="WP_058855922.1">
    <property type="nucleotide sequence ID" value="NZ_BMMH01000006.1"/>
</dbReference>
<keyword evidence="6" id="KW-1185">Reference proteome</keyword>
<feature type="domain" description="Alcohol dehydrogenase-like N-terminal" evidence="4">
    <location>
        <begin position="31"/>
        <end position="148"/>
    </location>
</feature>